<reference evidence="1 2" key="1">
    <citation type="submission" date="2018-03" db="EMBL/GenBank/DDBJ databases">
        <title>Draft Genome Sequences of the Obligatory Marine Myxobacteria Enhygromyxa salina SWB007.</title>
        <authorList>
            <person name="Poehlein A."/>
            <person name="Moghaddam J.A."/>
            <person name="Harms H."/>
            <person name="Alanjari M."/>
            <person name="Koenig G.M."/>
            <person name="Daniel R."/>
            <person name="Schaeberle T.F."/>
        </authorList>
    </citation>
    <scope>NUCLEOTIDE SEQUENCE [LARGE SCALE GENOMIC DNA]</scope>
    <source>
        <strain evidence="1 2">SWB007</strain>
    </source>
</reference>
<name>A0A2S9YS35_9BACT</name>
<sequence length="142" mass="15121">MSNIDQTVPAPTIDELTARACAIEGAWLAEQDLDEDLPEAGLVLDAWFRTEYFAAADISAQVEHAVLAEGAAGTAAIAVHVEVFDHDDVWTITLLFAQDATRAVLVGVPSEPLEMGPLEALLGTSQALPFSLYDDDFVLGHG</sequence>
<dbReference type="AlphaFoldDB" id="A0A2S9YS35"/>
<gene>
    <name evidence="1" type="ORF">ENSA7_23370</name>
</gene>
<dbReference type="RefSeq" id="WP_106089363.1">
    <property type="nucleotide sequence ID" value="NZ_PVNL01000047.1"/>
</dbReference>
<accession>A0A2S9YS35</accession>
<organism evidence="1 2">
    <name type="scientific">Enhygromyxa salina</name>
    <dbReference type="NCBI Taxonomy" id="215803"/>
    <lineage>
        <taxon>Bacteria</taxon>
        <taxon>Pseudomonadati</taxon>
        <taxon>Myxococcota</taxon>
        <taxon>Polyangia</taxon>
        <taxon>Nannocystales</taxon>
        <taxon>Nannocystaceae</taxon>
        <taxon>Enhygromyxa</taxon>
    </lineage>
</organism>
<protein>
    <submittedName>
        <fullName evidence="1">Uncharacterized protein</fullName>
    </submittedName>
</protein>
<dbReference type="EMBL" id="PVNL01000047">
    <property type="protein sequence ID" value="PRQ07898.1"/>
    <property type="molecule type" value="Genomic_DNA"/>
</dbReference>
<proteinExistence type="predicted"/>
<comment type="caution">
    <text evidence="1">The sequence shown here is derived from an EMBL/GenBank/DDBJ whole genome shotgun (WGS) entry which is preliminary data.</text>
</comment>
<dbReference type="Proteomes" id="UP000238823">
    <property type="component" value="Unassembled WGS sequence"/>
</dbReference>
<evidence type="ECO:0000313" key="2">
    <source>
        <dbReference type="Proteomes" id="UP000238823"/>
    </source>
</evidence>
<evidence type="ECO:0000313" key="1">
    <source>
        <dbReference type="EMBL" id="PRQ07898.1"/>
    </source>
</evidence>